<evidence type="ECO:0000256" key="1">
    <source>
        <dbReference type="SAM" id="SignalP"/>
    </source>
</evidence>
<dbReference type="AlphaFoldDB" id="A0A2K6GZY6"/>
<name>A0A2K6GZY6_PROCO</name>
<dbReference type="PROSITE" id="PS51257">
    <property type="entry name" value="PROKAR_LIPOPROTEIN"/>
    <property type="match status" value="1"/>
</dbReference>
<feature type="signal peptide" evidence="1">
    <location>
        <begin position="1"/>
        <end position="25"/>
    </location>
</feature>
<feature type="chain" id="PRO_5014346463" evidence="1">
    <location>
        <begin position="26"/>
        <end position="49"/>
    </location>
</feature>
<reference evidence="2" key="2">
    <citation type="submission" date="2025-09" db="UniProtKB">
        <authorList>
            <consortium name="Ensembl"/>
        </authorList>
    </citation>
    <scope>IDENTIFICATION</scope>
</reference>
<dbReference type="Proteomes" id="UP000233160">
    <property type="component" value="Unassembled WGS sequence"/>
</dbReference>
<evidence type="ECO:0000313" key="3">
    <source>
        <dbReference type="Proteomes" id="UP000233160"/>
    </source>
</evidence>
<proteinExistence type="predicted"/>
<dbReference type="Ensembl" id="ENSPCOT00000042704.1">
    <property type="protein sequence ID" value="ENSPCOP00000031745.1"/>
    <property type="gene ID" value="ENSPCOG00000028650.1"/>
</dbReference>
<dbReference type="GeneTree" id="ENSGT00510000049182"/>
<organism evidence="2 3">
    <name type="scientific">Propithecus coquereli</name>
    <name type="common">Coquerel's sifaka</name>
    <name type="synonym">Propithecus verreauxi coquereli</name>
    <dbReference type="NCBI Taxonomy" id="379532"/>
    <lineage>
        <taxon>Eukaryota</taxon>
        <taxon>Metazoa</taxon>
        <taxon>Chordata</taxon>
        <taxon>Craniata</taxon>
        <taxon>Vertebrata</taxon>
        <taxon>Euteleostomi</taxon>
        <taxon>Mammalia</taxon>
        <taxon>Eutheria</taxon>
        <taxon>Euarchontoglires</taxon>
        <taxon>Primates</taxon>
        <taxon>Strepsirrhini</taxon>
        <taxon>Lemuriformes</taxon>
        <taxon>Indriidae</taxon>
        <taxon>Propithecus</taxon>
    </lineage>
</organism>
<keyword evidence="1" id="KW-0732">Signal</keyword>
<reference evidence="2" key="1">
    <citation type="submission" date="2025-08" db="UniProtKB">
        <authorList>
            <consortium name="Ensembl"/>
        </authorList>
    </citation>
    <scope>IDENTIFICATION</scope>
</reference>
<gene>
    <name evidence="2" type="primary">IL4R</name>
</gene>
<keyword evidence="3" id="KW-1185">Reference proteome</keyword>
<sequence length="49" mass="5194">MGRLCSGLLFPVSCLILAQVTGSGACPGSADVRGFGSFWKVDLRTDWDC</sequence>
<accession>A0A2K6GZY6</accession>
<protein>
    <submittedName>
        <fullName evidence="2">Interleukin 4 receptor</fullName>
    </submittedName>
</protein>
<evidence type="ECO:0000313" key="2">
    <source>
        <dbReference type="Ensembl" id="ENSPCOP00000031745.1"/>
    </source>
</evidence>